<evidence type="ECO:0000256" key="5">
    <source>
        <dbReference type="ARBA" id="ARBA00022692"/>
    </source>
</evidence>
<dbReference type="Proteomes" id="UP001515683">
    <property type="component" value="Unassembled WGS sequence"/>
</dbReference>
<keyword evidence="13" id="KW-0732">Signal</keyword>
<keyword evidence="5" id="KW-0812">Transmembrane</keyword>
<gene>
    <name evidence="16" type="ORF">F3J40_19290</name>
</gene>
<comment type="subcellular location">
    <subcellularLocation>
        <location evidence="1">Cell outer membrane</location>
        <topology evidence="1">Multi-pass membrane protein</topology>
    </subcellularLocation>
</comment>
<evidence type="ECO:0000313" key="16">
    <source>
        <dbReference type="EMBL" id="NIF23727.1"/>
    </source>
</evidence>
<dbReference type="Pfam" id="PF07715">
    <property type="entry name" value="Plug"/>
    <property type="match status" value="1"/>
</dbReference>
<keyword evidence="10" id="KW-0998">Cell outer membrane</keyword>
<dbReference type="PANTHER" id="PTHR32552:SF81">
    <property type="entry name" value="TONB-DEPENDENT OUTER MEMBRANE RECEPTOR"/>
    <property type="match status" value="1"/>
</dbReference>
<dbReference type="InterPro" id="IPR000531">
    <property type="entry name" value="Beta-barrel_TonB"/>
</dbReference>
<evidence type="ECO:0000256" key="2">
    <source>
        <dbReference type="ARBA" id="ARBA00022448"/>
    </source>
</evidence>
<organism evidence="16 17">
    <name type="scientific">Candidatus Pantoea multigeneris</name>
    <dbReference type="NCBI Taxonomy" id="2608357"/>
    <lineage>
        <taxon>Bacteria</taxon>
        <taxon>Pseudomonadati</taxon>
        <taxon>Pseudomonadota</taxon>
        <taxon>Gammaproteobacteria</taxon>
        <taxon>Enterobacterales</taxon>
        <taxon>Erwiniaceae</taxon>
        <taxon>Pantoea</taxon>
    </lineage>
</organism>
<evidence type="ECO:0000256" key="8">
    <source>
        <dbReference type="ARBA" id="ARBA00023077"/>
    </source>
</evidence>
<evidence type="ECO:0000259" key="14">
    <source>
        <dbReference type="Pfam" id="PF00593"/>
    </source>
</evidence>
<feature type="signal peptide" evidence="13">
    <location>
        <begin position="1"/>
        <end position="40"/>
    </location>
</feature>
<evidence type="ECO:0000256" key="4">
    <source>
        <dbReference type="ARBA" id="ARBA00022496"/>
    </source>
</evidence>
<feature type="domain" description="TonB-dependent receptor-like beta-barrel" evidence="14">
    <location>
        <begin position="288"/>
        <end position="671"/>
    </location>
</feature>
<keyword evidence="16" id="KW-0675">Receptor</keyword>
<feature type="domain" description="TonB-dependent receptor plug" evidence="15">
    <location>
        <begin position="80"/>
        <end position="194"/>
    </location>
</feature>
<evidence type="ECO:0000256" key="7">
    <source>
        <dbReference type="ARBA" id="ARBA00023065"/>
    </source>
</evidence>
<dbReference type="Gene3D" id="2.40.170.20">
    <property type="entry name" value="TonB-dependent receptor, beta-barrel domain"/>
    <property type="match status" value="1"/>
</dbReference>
<accession>A0ABX0RF96</accession>
<keyword evidence="9 11" id="KW-0472">Membrane</keyword>
<keyword evidence="17" id="KW-1185">Reference proteome</keyword>
<feature type="region of interest" description="Disordered" evidence="12">
    <location>
        <begin position="45"/>
        <end position="64"/>
    </location>
</feature>
<dbReference type="InterPro" id="IPR039426">
    <property type="entry name" value="TonB-dep_rcpt-like"/>
</dbReference>
<keyword evidence="2" id="KW-0813">Transport</keyword>
<dbReference type="RefSeq" id="WP_167017198.1">
    <property type="nucleotide sequence ID" value="NZ_VWXF01000009.1"/>
</dbReference>
<dbReference type="EMBL" id="VWXF01000009">
    <property type="protein sequence ID" value="NIF23727.1"/>
    <property type="molecule type" value="Genomic_DNA"/>
</dbReference>
<dbReference type="InterPro" id="IPR036942">
    <property type="entry name" value="Beta-barrel_TonB_sf"/>
</dbReference>
<evidence type="ECO:0000259" key="15">
    <source>
        <dbReference type="Pfam" id="PF07715"/>
    </source>
</evidence>
<dbReference type="PANTHER" id="PTHR32552">
    <property type="entry name" value="FERRICHROME IRON RECEPTOR-RELATED"/>
    <property type="match status" value="1"/>
</dbReference>
<feature type="compositionally biased region" description="Low complexity" evidence="12">
    <location>
        <begin position="45"/>
        <end position="56"/>
    </location>
</feature>
<feature type="chain" id="PRO_5046600049" evidence="13">
    <location>
        <begin position="41"/>
        <end position="704"/>
    </location>
</feature>
<keyword evidence="6" id="KW-0408">Iron</keyword>
<name>A0ABX0RF96_9GAMM</name>
<proteinExistence type="inferred from homology"/>
<evidence type="ECO:0000313" key="17">
    <source>
        <dbReference type="Proteomes" id="UP001515683"/>
    </source>
</evidence>
<protein>
    <submittedName>
        <fullName evidence="16">TonB-dependent receptor</fullName>
    </submittedName>
</protein>
<evidence type="ECO:0000256" key="1">
    <source>
        <dbReference type="ARBA" id="ARBA00004571"/>
    </source>
</evidence>
<keyword evidence="3" id="KW-1134">Transmembrane beta strand</keyword>
<evidence type="ECO:0000256" key="9">
    <source>
        <dbReference type="ARBA" id="ARBA00023136"/>
    </source>
</evidence>
<keyword evidence="4" id="KW-0410">Iron transport</keyword>
<evidence type="ECO:0000256" key="12">
    <source>
        <dbReference type="SAM" id="MobiDB-lite"/>
    </source>
</evidence>
<dbReference type="InterPro" id="IPR012910">
    <property type="entry name" value="Plug_dom"/>
</dbReference>
<keyword evidence="7" id="KW-0406">Ion transport</keyword>
<dbReference type="SUPFAM" id="SSF56935">
    <property type="entry name" value="Porins"/>
    <property type="match status" value="1"/>
</dbReference>
<dbReference type="Pfam" id="PF00593">
    <property type="entry name" value="TonB_dep_Rec_b-barrel"/>
    <property type="match status" value="1"/>
</dbReference>
<evidence type="ECO:0000256" key="6">
    <source>
        <dbReference type="ARBA" id="ARBA00023004"/>
    </source>
</evidence>
<evidence type="ECO:0000256" key="3">
    <source>
        <dbReference type="ARBA" id="ARBA00022452"/>
    </source>
</evidence>
<comment type="caution">
    <text evidence="16">The sequence shown here is derived from an EMBL/GenBank/DDBJ whole genome shotgun (WGS) entry which is preliminary data.</text>
</comment>
<sequence length="704" mass="77731">MGKLSAAQVRHFAVTKRHTASAFSTLVFGLCTLLPGSVIAAETNTTETTQPAAQTPDSKKKEQQDQTLIVTGEKSDRTIFDTGSSVEVFDQKRIESMANATKVSDLLRMTANVVDTGTGNDLPTVRGIDGSGPSTGAGAFLSGTRPRLGLSVDGRSLTYNEQAYSSPSLWDMDRVEVFLGPQSYIQGRNAIAGAIVMTSKNPTFDTESAFKGGFGNYNSSQLAAMFNVPIVDEQLALRVSAERQKRRSDVDMPSYQPVGDPREVQTTTARAKLLYNPENWRDFTSLFTFNHADNGSPQNESNDPLVDPSSARYDYRRPVFKSNTNSGIWNVAWEPTQTLKVENNIGYTGFNVNRYTGYSLPYAHIKGHELQVEPSVHFGDRDTVVRGLAGLRYFDASQDEYVYLFGGSTFEDKTKTASAYGELTYSLTPTIDLTGSSRLEREHRTRNGGSGSVRLDFDDTYNVFLPKVDLAWKPTDMQTYGARIARGYNAGGAGITLAAPYTNYSYGAEYVWNYELYSRHQIGDVLLTSNLFYNDYKDMQLPYYLSSSSSVIRNADKVVTYGAEFGANWTPSLDWNLFGKIGLLDTKIKEFGGSGVEGHQLARAPHFTANGGAKYQFLQSWEVSADVSFSDGYFSAYDNDARGKVGSYWTANAQLAYTFTRGRATLFAKNLFDSDRYVMISSNNINTAIQQRAALYGVALELDF</sequence>
<comment type="similarity">
    <text evidence="11">Belongs to the TonB-dependent receptor family.</text>
</comment>
<evidence type="ECO:0000256" key="10">
    <source>
        <dbReference type="ARBA" id="ARBA00023237"/>
    </source>
</evidence>
<reference evidence="16 17" key="1">
    <citation type="journal article" date="2019" name="bioRxiv">
        <title>Bacteria contribute to plant secondary compound degradation in a generalist herbivore system.</title>
        <authorList>
            <person name="Francoeur C.B."/>
            <person name="Khadempour L."/>
            <person name="Moreira-Soto R.D."/>
            <person name="Gotting K."/>
            <person name="Book A.J."/>
            <person name="Pinto-Tomas A.A."/>
            <person name="Keefover-Ring K."/>
            <person name="Currie C.R."/>
        </authorList>
    </citation>
    <scope>NUCLEOTIDE SEQUENCE [LARGE SCALE GENOMIC DNA]</scope>
    <source>
        <strain evidence="16">Acro-835</strain>
    </source>
</reference>
<evidence type="ECO:0000256" key="13">
    <source>
        <dbReference type="SAM" id="SignalP"/>
    </source>
</evidence>
<keyword evidence="8 11" id="KW-0798">TonB box</keyword>
<evidence type="ECO:0000256" key="11">
    <source>
        <dbReference type="RuleBase" id="RU003357"/>
    </source>
</evidence>